<evidence type="ECO:0000259" key="5">
    <source>
        <dbReference type="PROSITE" id="PS50931"/>
    </source>
</evidence>
<dbReference type="PROSITE" id="PS50931">
    <property type="entry name" value="HTH_LYSR"/>
    <property type="match status" value="1"/>
</dbReference>
<dbReference type="PATRIC" id="fig|762836.4.peg.2831"/>
<dbReference type="PRINTS" id="PR00039">
    <property type="entry name" value="HTHLYSR"/>
</dbReference>
<dbReference type="FunFam" id="1.10.10.10:FF:000001">
    <property type="entry name" value="LysR family transcriptional regulator"/>
    <property type="match status" value="1"/>
</dbReference>
<gene>
    <name evidence="6" type="primary">gltC_3</name>
    <name evidence="6" type="ORF">DUPY_27490</name>
</gene>
<evidence type="ECO:0000256" key="1">
    <source>
        <dbReference type="ARBA" id="ARBA00009437"/>
    </source>
</evidence>
<comment type="similarity">
    <text evidence="1">Belongs to the LysR transcriptional regulatory family.</text>
</comment>
<evidence type="ECO:0000256" key="3">
    <source>
        <dbReference type="ARBA" id="ARBA00023125"/>
    </source>
</evidence>
<comment type="caution">
    <text evidence="6">The sequence shown here is derived from an EMBL/GenBank/DDBJ whole genome shotgun (WGS) entry which is preliminary data.</text>
</comment>
<dbReference type="InterPro" id="IPR050950">
    <property type="entry name" value="HTH-type_LysR_regulators"/>
</dbReference>
<dbReference type="Pfam" id="PF03466">
    <property type="entry name" value="LysR_substrate"/>
    <property type="match status" value="1"/>
</dbReference>
<dbReference type="GO" id="GO:0005829">
    <property type="term" value="C:cytosol"/>
    <property type="evidence" value="ECO:0007669"/>
    <property type="project" value="TreeGrafter"/>
</dbReference>
<organism evidence="6 7">
    <name type="scientific">Duganella phyllosphaerae</name>
    <dbReference type="NCBI Taxonomy" id="762836"/>
    <lineage>
        <taxon>Bacteria</taxon>
        <taxon>Pseudomonadati</taxon>
        <taxon>Pseudomonadota</taxon>
        <taxon>Betaproteobacteria</taxon>
        <taxon>Burkholderiales</taxon>
        <taxon>Oxalobacteraceae</taxon>
        <taxon>Telluria group</taxon>
        <taxon>Duganella</taxon>
    </lineage>
</organism>
<dbReference type="PANTHER" id="PTHR30419">
    <property type="entry name" value="HTH-TYPE TRANSCRIPTIONAL REGULATOR YBHD"/>
    <property type="match status" value="1"/>
</dbReference>
<keyword evidence="2" id="KW-0805">Transcription regulation</keyword>
<dbReference type="Gene3D" id="1.10.10.10">
    <property type="entry name" value="Winged helix-like DNA-binding domain superfamily/Winged helix DNA-binding domain"/>
    <property type="match status" value="1"/>
</dbReference>
<dbReference type="InterPro" id="IPR036390">
    <property type="entry name" value="WH_DNA-bd_sf"/>
</dbReference>
<dbReference type="RefSeq" id="WP_070248977.1">
    <property type="nucleotide sequence ID" value="NZ_LROM01000088.1"/>
</dbReference>
<evidence type="ECO:0000313" key="6">
    <source>
        <dbReference type="EMBL" id="OEZ99095.1"/>
    </source>
</evidence>
<keyword evidence="4" id="KW-0804">Transcription</keyword>
<protein>
    <submittedName>
        <fullName evidence="6">HTH-type transcriptional regulator GltC</fullName>
    </submittedName>
</protein>
<dbReference type="Gene3D" id="3.40.190.290">
    <property type="match status" value="1"/>
</dbReference>
<dbReference type="SUPFAM" id="SSF46785">
    <property type="entry name" value="Winged helix' DNA-binding domain"/>
    <property type="match status" value="1"/>
</dbReference>
<proteinExistence type="inferred from homology"/>
<dbReference type="InterPro" id="IPR000847">
    <property type="entry name" value="LysR_HTH_N"/>
</dbReference>
<dbReference type="PANTHER" id="PTHR30419:SF8">
    <property type="entry name" value="NITROGEN ASSIMILATION TRANSCRIPTIONAL ACTIVATOR-RELATED"/>
    <property type="match status" value="1"/>
</dbReference>
<feature type="domain" description="HTH lysR-type" evidence="5">
    <location>
        <begin position="1"/>
        <end position="58"/>
    </location>
</feature>
<evidence type="ECO:0000313" key="7">
    <source>
        <dbReference type="Proteomes" id="UP000175989"/>
    </source>
</evidence>
<dbReference type="GO" id="GO:0003677">
    <property type="term" value="F:DNA binding"/>
    <property type="evidence" value="ECO:0007669"/>
    <property type="project" value="UniProtKB-KW"/>
</dbReference>
<dbReference type="EMBL" id="LROM01000088">
    <property type="protein sequence ID" value="OEZ99095.1"/>
    <property type="molecule type" value="Genomic_DNA"/>
</dbReference>
<dbReference type="InterPro" id="IPR036388">
    <property type="entry name" value="WH-like_DNA-bd_sf"/>
</dbReference>
<dbReference type="InterPro" id="IPR005119">
    <property type="entry name" value="LysR_subst-bd"/>
</dbReference>
<keyword evidence="7" id="KW-1185">Reference proteome</keyword>
<dbReference type="Pfam" id="PF00126">
    <property type="entry name" value="HTH_1"/>
    <property type="match status" value="1"/>
</dbReference>
<dbReference type="OrthoDB" id="5671700at2"/>
<dbReference type="AlphaFoldDB" id="A0A1E7WK32"/>
<accession>A0A1E7WK32</accession>
<dbReference type="SUPFAM" id="SSF53850">
    <property type="entry name" value="Periplasmic binding protein-like II"/>
    <property type="match status" value="1"/>
</dbReference>
<name>A0A1E7WK32_9BURK</name>
<reference evidence="7" key="1">
    <citation type="journal article" date="2016" name="Front. Microbiol.">
        <title>Molecular Keys to the Janthinobacterium and Duganella spp. Interaction with the Plant Pathogen Fusarium graminearum.</title>
        <authorList>
            <person name="Haack F.S."/>
            <person name="Poehlein A."/>
            <person name="Kroger C."/>
            <person name="Voigt C.A."/>
            <person name="Piepenbring M."/>
            <person name="Bode H.B."/>
            <person name="Daniel R."/>
            <person name="Schafer W."/>
            <person name="Streit W.R."/>
        </authorList>
    </citation>
    <scope>NUCLEOTIDE SEQUENCE [LARGE SCALE GENOMIC DNA]</scope>
    <source>
        <strain evidence="7">T54</strain>
    </source>
</reference>
<evidence type="ECO:0000256" key="2">
    <source>
        <dbReference type="ARBA" id="ARBA00023015"/>
    </source>
</evidence>
<keyword evidence="3" id="KW-0238">DNA-binding</keyword>
<evidence type="ECO:0000256" key="4">
    <source>
        <dbReference type="ARBA" id="ARBA00023163"/>
    </source>
</evidence>
<sequence>MDLRSLRYFVAVVDQQGFSRAAETLHVTQPTVSKMIAQLEQSLDLVLLERTGKRFTVTDAGQVVLARGRALLAMHEELNVELADLQQLRRGELRLGVTQQAHQPLAPLLAAYHRQYPDVELKLFEDGTQAIEANLRNGTLEMGSLLDYAGNAHIWTEFDSLPLVSSPLCVLAPLASPWRGRPKIALGELADSPFIFYGASFALNDIVTDACAAAGFQPKISGRSGQWDFVASLVRLGVGVAILPQLFCDTLPPGQFSIAQLTEPALDWKLRLAWRRNSHLSFAARAWLTLARTSGSVPTFGHELSH</sequence>
<dbReference type="GO" id="GO:0003700">
    <property type="term" value="F:DNA-binding transcription factor activity"/>
    <property type="evidence" value="ECO:0007669"/>
    <property type="project" value="InterPro"/>
</dbReference>
<dbReference type="Proteomes" id="UP000175989">
    <property type="component" value="Unassembled WGS sequence"/>
</dbReference>